<evidence type="ECO:0000313" key="1">
    <source>
        <dbReference type="EMBL" id="GBF57919.1"/>
    </source>
</evidence>
<dbReference type="Proteomes" id="UP000245086">
    <property type="component" value="Unassembled WGS sequence"/>
</dbReference>
<accession>A0A2P2EA35</accession>
<gene>
    <name evidence="1" type="ORF">PbB2_01590</name>
</gene>
<dbReference type="AlphaFoldDB" id="A0A2P2EA35"/>
<dbReference type="EMBL" id="BFBR01000004">
    <property type="protein sequence ID" value="GBF57919.1"/>
    <property type="molecule type" value="Genomic_DNA"/>
</dbReference>
<dbReference type="OrthoDB" id="7632344at2"/>
<protein>
    <submittedName>
        <fullName evidence="1">Uncharacterized protein</fullName>
    </submittedName>
</protein>
<reference evidence="1 2" key="1">
    <citation type="journal article" date="2018" name="Genome Announc.">
        <title>Draft Genome Sequence of "Candidatus Phycosocius bacilliformis," an Alphaproteobacterial Ectosymbiont of the Hydrocarbon-Producing Green Alga Botryococcus braunii.</title>
        <authorList>
            <person name="Tanabe Y."/>
            <person name="Yamaguchi H."/>
            <person name="Watanabe M.M."/>
        </authorList>
    </citation>
    <scope>NUCLEOTIDE SEQUENCE [LARGE SCALE GENOMIC DNA]</scope>
    <source>
        <strain evidence="1 2">BOTRYCO-2</strain>
    </source>
</reference>
<keyword evidence="2" id="KW-1185">Reference proteome</keyword>
<comment type="caution">
    <text evidence="1">The sequence shown here is derived from an EMBL/GenBank/DDBJ whole genome shotgun (WGS) entry which is preliminary data.</text>
</comment>
<organism evidence="1 2">
    <name type="scientific">Candidatus Phycosocius bacilliformis</name>
    <dbReference type="NCBI Taxonomy" id="1445552"/>
    <lineage>
        <taxon>Bacteria</taxon>
        <taxon>Pseudomonadati</taxon>
        <taxon>Pseudomonadota</taxon>
        <taxon>Alphaproteobacteria</taxon>
        <taxon>Caulobacterales</taxon>
        <taxon>Caulobacterales incertae sedis</taxon>
        <taxon>Candidatus Phycosocius</taxon>
    </lineage>
</organism>
<evidence type="ECO:0000313" key="2">
    <source>
        <dbReference type="Proteomes" id="UP000245086"/>
    </source>
</evidence>
<proteinExistence type="predicted"/>
<dbReference type="InterPro" id="IPR046732">
    <property type="entry name" value="DUF6624"/>
</dbReference>
<name>A0A2P2EA35_9PROT</name>
<dbReference type="Pfam" id="PF20329">
    <property type="entry name" value="DUF6624"/>
    <property type="match status" value="1"/>
</dbReference>
<sequence>MGAVELSRFVARKRIEILLRANPLKLLLVPLLLIPTLVGCGVAPPPSQESRIQSEQKPLNVASVQSVQELEQRYAELTTLNLGNISIAAELDQKNRSLLASLQNKGTLTKDEEALKGRLLVLMGNRGQQNFEELMELKPIGRWFNSNELDPAGHRAAFIILQHGDISKVLDLVPEIKAAAESGLLSKQQYALFADRVAVVRGEPQEFGSQVNCVNGEPIFPPVRDPNEINQRRKEVGMSKTLEEYQQEITDLKMCK</sequence>
<dbReference type="RefSeq" id="WP_108984787.1">
    <property type="nucleotide sequence ID" value="NZ_BFBR01000004.1"/>
</dbReference>